<dbReference type="PANTHER" id="PTHR42997">
    <property type="entry name" value="HIT FAMILY HYDROLASE"/>
    <property type="match status" value="1"/>
</dbReference>
<evidence type="ECO:0000256" key="3">
    <source>
        <dbReference type="PIRSR" id="PIRSR639383-2"/>
    </source>
</evidence>
<dbReference type="InterPro" id="IPR039383">
    <property type="entry name" value="FHIT"/>
</dbReference>
<feature type="binding site" evidence="3">
    <location>
        <position position="75"/>
    </location>
    <ligand>
        <name>substrate</name>
    </ligand>
</feature>
<gene>
    <name evidence="6" type="ORF">SAMN04489765_2185</name>
</gene>
<dbReference type="GO" id="GO:0016787">
    <property type="term" value="F:hydrolase activity"/>
    <property type="evidence" value="ECO:0007669"/>
    <property type="project" value="UniProtKB-KW"/>
</dbReference>
<evidence type="ECO:0000313" key="6">
    <source>
        <dbReference type="EMBL" id="SDQ87616.1"/>
    </source>
</evidence>
<dbReference type="CDD" id="cd01275">
    <property type="entry name" value="FHIT"/>
    <property type="match status" value="1"/>
</dbReference>
<accession>A0A1H1EHF9</accession>
<protein>
    <submittedName>
        <fullName evidence="6">Diadenosine tetraphosphate (Ap4A) hydrolase</fullName>
    </submittedName>
</protein>
<organism evidence="6 7">
    <name type="scientific">Tsukamurella pulmonis</name>
    <dbReference type="NCBI Taxonomy" id="47312"/>
    <lineage>
        <taxon>Bacteria</taxon>
        <taxon>Bacillati</taxon>
        <taxon>Actinomycetota</taxon>
        <taxon>Actinomycetes</taxon>
        <taxon>Mycobacteriales</taxon>
        <taxon>Tsukamurellaceae</taxon>
        <taxon>Tsukamurella</taxon>
    </lineage>
</organism>
<feature type="short sequence motif" description="Histidine triad motif" evidence="4">
    <location>
        <begin position="143"/>
        <end position="147"/>
    </location>
</feature>
<dbReference type="InterPro" id="IPR036265">
    <property type="entry name" value="HIT-like_sf"/>
</dbReference>
<evidence type="ECO:0000313" key="7">
    <source>
        <dbReference type="Proteomes" id="UP000183053"/>
    </source>
</evidence>
<dbReference type="PROSITE" id="PS51084">
    <property type="entry name" value="HIT_2"/>
    <property type="match status" value="1"/>
</dbReference>
<dbReference type="OrthoDB" id="9784774at2"/>
<dbReference type="SUPFAM" id="SSF54197">
    <property type="entry name" value="HIT-like"/>
    <property type="match status" value="1"/>
</dbReference>
<dbReference type="PANTHER" id="PTHR42997:SF1">
    <property type="entry name" value="AP-4-A PHOSPHORYLASE"/>
    <property type="match status" value="1"/>
</dbReference>
<name>A0A1H1EHF9_9ACTN</name>
<dbReference type="Proteomes" id="UP000183053">
    <property type="component" value="Unassembled WGS sequence"/>
</dbReference>
<dbReference type="InterPro" id="IPR011146">
    <property type="entry name" value="HIT-like"/>
</dbReference>
<evidence type="ECO:0000256" key="2">
    <source>
        <dbReference type="PIRSR" id="PIRSR639383-1"/>
    </source>
</evidence>
<keyword evidence="6" id="KW-0378">Hydrolase</keyword>
<dbReference type="EMBL" id="FNLF01000002">
    <property type="protein sequence ID" value="SDQ87616.1"/>
    <property type="molecule type" value="Genomic_DNA"/>
</dbReference>
<reference evidence="7" key="1">
    <citation type="submission" date="2016-10" db="EMBL/GenBank/DDBJ databases">
        <authorList>
            <person name="Varghese N."/>
            <person name="Submissions S."/>
        </authorList>
    </citation>
    <scope>NUCLEOTIDE SEQUENCE [LARGE SCALE GENOMIC DNA]</scope>
    <source>
        <strain evidence="7">DSM 44142</strain>
    </source>
</reference>
<dbReference type="Gene3D" id="3.30.428.10">
    <property type="entry name" value="HIT-like"/>
    <property type="match status" value="1"/>
</dbReference>
<dbReference type="Pfam" id="PF01230">
    <property type="entry name" value="HIT"/>
    <property type="match status" value="1"/>
</dbReference>
<dbReference type="RefSeq" id="WP_068565501.1">
    <property type="nucleotide sequence ID" value="NZ_AP025457.1"/>
</dbReference>
<dbReference type="AlphaFoldDB" id="A0A1H1EHF9"/>
<evidence type="ECO:0000259" key="5">
    <source>
        <dbReference type="PROSITE" id="PS51084"/>
    </source>
</evidence>
<feature type="domain" description="HIT" evidence="5">
    <location>
        <begin position="49"/>
        <end position="158"/>
    </location>
</feature>
<keyword evidence="1" id="KW-0547">Nucleotide-binding</keyword>
<dbReference type="GO" id="GO:0000166">
    <property type="term" value="F:nucleotide binding"/>
    <property type="evidence" value="ECO:0007669"/>
    <property type="project" value="UniProtKB-KW"/>
</dbReference>
<sequence length="186" mass="20597">MTDATEGGAHDAHTDFGVGDGDESIERLWTPYRMRYLVDSPPVPEGSTAFLEIPKLADEDGLIVARGEHCYVVLNLFPYNPGHCMVVPYRQVADLEELTDDEAFELIKLTQKTIRVIKRISRPAAFNVGFNLGRAGGGSIAEHLHQHIVPRWPGDANYITVLSGTKVMPQLLGQTRALMAKAWEEV</sequence>
<feature type="active site" description="Tele-AMP-histidine intermediate" evidence="2">
    <location>
        <position position="145"/>
    </location>
</feature>
<keyword evidence="7" id="KW-1185">Reference proteome</keyword>
<evidence type="ECO:0000256" key="1">
    <source>
        <dbReference type="ARBA" id="ARBA00022741"/>
    </source>
</evidence>
<dbReference type="InterPro" id="IPR052908">
    <property type="entry name" value="AP-4-A_phosphorylase"/>
</dbReference>
<evidence type="ECO:0000256" key="4">
    <source>
        <dbReference type="PROSITE-ProRule" id="PRU00464"/>
    </source>
</evidence>
<dbReference type="STRING" id="47312.SAMN04489765_2185"/>
<proteinExistence type="predicted"/>
<feature type="binding site" evidence="3">
    <location>
        <position position="147"/>
    </location>
    <ligand>
        <name>substrate</name>
    </ligand>
</feature>